<accession>A0A4C1YFJ5</accession>
<protein>
    <submittedName>
        <fullName evidence="2">Uncharacterized protein</fullName>
    </submittedName>
</protein>
<evidence type="ECO:0000313" key="2">
    <source>
        <dbReference type="EMBL" id="GBP73810.1"/>
    </source>
</evidence>
<dbReference type="AlphaFoldDB" id="A0A4C1YFJ5"/>
<feature type="region of interest" description="Disordered" evidence="1">
    <location>
        <begin position="76"/>
        <end position="95"/>
    </location>
</feature>
<evidence type="ECO:0000256" key="1">
    <source>
        <dbReference type="SAM" id="MobiDB-lite"/>
    </source>
</evidence>
<proteinExistence type="predicted"/>
<gene>
    <name evidence="2" type="ORF">EVAR_54862_1</name>
</gene>
<organism evidence="2 3">
    <name type="scientific">Eumeta variegata</name>
    <name type="common">Bagworm moth</name>
    <name type="synonym">Eumeta japonica</name>
    <dbReference type="NCBI Taxonomy" id="151549"/>
    <lineage>
        <taxon>Eukaryota</taxon>
        <taxon>Metazoa</taxon>
        <taxon>Ecdysozoa</taxon>
        <taxon>Arthropoda</taxon>
        <taxon>Hexapoda</taxon>
        <taxon>Insecta</taxon>
        <taxon>Pterygota</taxon>
        <taxon>Neoptera</taxon>
        <taxon>Endopterygota</taxon>
        <taxon>Lepidoptera</taxon>
        <taxon>Glossata</taxon>
        <taxon>Ditrysia</taxon>
        <taxon>Tineoidea</taxon>
        <taxon>Psychidae</taxon>
        <taxon>Oiketicinae</taxon>
        <taxon>Eumeta</taxon>
    </lineage>
</organism>
<name>A0A4C1YFJ5_EUMVA</name>
<keyword evidence="3" id="KW-1185">Reference proteome</keyword>
<reference evidence="2 3" key="1">
    <citation type="journal article" date="2019" name="Commun. Biol.">
        <title>The bagworm genome reveals a unique fibroin gene that provides high tensile strength.</title>
        <authorList>
            <person name="Kono N."/>
            <person name="Nakamura H."/>
            <person name="Ohtoshi R."/>
            <person name="Tomita M."/>
            <person name="Numata K."/>
            <person name="Arakawa K."/>
        </authorList>
    </citation>
    <scope>NUCLEOTIDE SEQUENCE [LARGE SCALE GENOMIC DNA]</scope>
</reference>
<sequence length="95" mass="10883">MPPMTFTRAIGSRKERHSGFYLLRNTGLACRASYTISLRYQNKANGVLMSFRLIERLATLLCTTLQSTRSRQIDGRRVLTDNHTGQSLGHTRVRR</sequence>
<comment type="caution">
    <text evidence="2">The sequence shown here is derived from an EMBL/GenBank/DDBJ whole genome shotgun (WGS) entry which is preliminary data.</text>
</comment>
<evidence type="ECO:0000313" key="3">
    <source>
        <dbReference type="Proteomes" id="UP000299102"/>
    </source>
</evidence>
<dbReference type="EMBL" id="BGZK01001187">
    <property type="protein sequence ID" value="GBP73810.1"/>
    <property type="molecule type" value="Genomic_DNA"/>
</dbReference>
<dbReference type="Proteomes" id="UP000299102">
    <property type="component" value="Unassembled WGS sequence"/>
</dbReference>